<feature type="compositionally biased region" description="Polar residues" evidence="1">
    <location>
        <begin position="168"/>
        <end position="183"/>
    </location>
</feature>
<feature type="region of interest" description="Disordered" evidence="1">
    <location>
        <begin position="16"/>
        <end position="212"/>
    </location>
</feature>
<feature type="compositionally biased region" description="Low complexity" evidence="1">
    <location>
        <begin position="61"/>
        <end position="70"/>
    </location>
</feature>
<accession>A0A6J3M6I4</accession>
<feature type="compositionally biased region" description="Polar residues" evidence="1">
    <location>
        <begin position="131"/>
        <end position="156"/>
    </location>
</feature>
<protein>
    <submittedName>
        <fullName evidence="3">Uncharacterized protein</fullName>
    </submittedName>
</protein>
<dbReference type="OrthoDB" id="5385910at2759"/>
<evidence type="ECO:0000313" key="2">
    <source>
        <dbReference type="Proteomes" id="UP000504637"/>
    </source>
</evidence>
<name>A0A6J3M6I4_9PEZI</name>
<keyword evidence="2" id="KW-1185">Reference proteome</keyword>
<evidence type="ECO:0000256" key="1">
    <source>
        <dbReference type="SAM" id="MobiDB-lite"/>
    </source>
</evidence>
<gene>
    <name evidence="3" type="ORF">K489DRAFT_388389</name>
</gene>
<feature type="compositionally biased region" description="Low complexity" evidence="1">
    <location>
        <begin position="202"/>
        <end position="212"/>
    </location>
</feature>
<evidence type="ECO:0000313" key="3">
    <source>
        <dbReference type="RefSeq" id="XP_033460707.1"/>
    </source>
</evidence>
<proteinExistence type="predicted"/>
<reference evidence="3" key="3">
    <citation type="submission" date="2025-08" db="UniProtKB">
        <authorList>
            <consortium name="RefSeq"/>
        </authorList>
    </citation>
    <scope>IDENTIFICATION</scope>
    <source>
        <strain evidence="3">CBS 342.82</strain>
    </source>
</reference>
<feature type="compositionally biased region" description="Pro residues" evidence="1">
    <location>
        <begin position="74"/>
        <end position="87"/>
    </location>
</feature>
<sequence length="244" mass="25164">MPPVLVHIDDPIVPVAQAISGNQSDNVSSQQQAPYPPARPGAAAGPAPTSYVSAPQPQPQPSRTTTTAQTDRYAPPPPQPGAVPIPPSQQNTQQAPAPTSLPPPPKAGEAPNPTPVTTMPPQMGIPPPQQNYTPTHSTSAQAPPTASYPQQQTTLNLGPLSSPPAGYHQNSYAQEISSAQRASLGQHEQREGYALGLGSGAGPSSAGGDAAGNVWNAVKGWANVAGTKLAETEEEVWKRINGKK</sequence>
<organism evidence="3">
    <name type="scientific">Dissoconium aciculare CBS 342.82</name>
    <dbReference type="NCBI Taxonomy" id="1314786"/>
    <lineage>
        <taxon>Eukaryota</taxon>
        <taxon>Fungi</taxon>
        <taxon>Dikarya</taxon>
        <taxon>Ascomycota</taxon>
        <taxon>Pezizomycotina</taxon>
        <taxon>Dothideomycetes</taxon>
        <taxon>Dothideomycetidae</taxon>
        <taxon>Mycosphaerellales</taxon>
        <taxon>Dissoconiaceae</taxon>
        <taxon>Dissoconium</taxon>
    </lineage>
</organism>
<feature type="compositionally biased region" description="Polar residues" evidence="1">
    <location>
        <begin position="19"/>
        <end position="32"/>
    </location>
</feature>
<dbReference type="RefSeq" id="XP_033460707.1">
    <property type="nucleotide sequence ID" value="XM_033606412.1"/>
</dbReference>
<reference evidence="3" key="1">
    <citation type="submission" date="2020-01" db="EMBL/GenBank/DDBJ databases">
        <authorList>
            <consortium name="DOE Joint Genome Institute"/>
            <person name="Haridas S."/>
            <person name="Albert R."/>
            <person name="Binder M."/>
            <person name="Bloem J."/>
            <person name="Labutti K."/>
            <person name="Salamov A."/>
            <person name="Andreopoulos B."/>
            <person name="Baker S.E."/>
            <person name="Barry K."/>
            <person name="Bills G."/>
            <person name="Bluhm B.H."/>
            <person name="Cannon C."/>
            <person name="Castanera R."/>
            <person name="Culley D.E."/>
            <person name="Daum C."/>
            <person name="Ezra D."/>
            <person name="Gonzalez J.B."/>
            <person name="Henrissat B."/>
            <person name="Kuo A."/>
            <person name="Liang C."/>
            <person name="Lipzen A."/>
            <person name="Lutzoni F."/>
            <person name="Magnuson J."/>
            <person name="Mondo S."/>
            <person name="Nolan M."/>
            <person name="Ohm R."/>
            <person name="Pangilinan J."/>
            <person name="Park H.-J."/>
            <person name="Ramirez L."/>
            <person name="Alfaro M."/>
            <person name="Sun H."/>
            <person name="Tritt A."/>
            <person name="Yoshinaga Y."/>
            <person name="Zwiers L.-H."/>
            <person name="Turgeon B.G."/>
            <person name="Goodwin S.B."/>
            <person name="Spatafora J.W."/>
            <person name="Crous P.W."/>
            <person name="Grigoriev I.V."/>
        </authorList>
    </citation>
    <scope>NUCLEOTIDE SEQUENCE</scope>
    <source>
        <strain evidence="3">CBS 342.82</strain>
    </source>
</reference>
<reference evidence="3" key="2">
    <citation type="submission" date="2020-04" db="EMBL/GenBank/DDBJ databases">
        <authorList>
            <consortium name="NCBI Genome Project"/>
        </authorList>
    </citation>
    <scope>NUCLEOTIDE SEQUENCE</scope>
    <source>
        <strain evidence="3">CBS 342.82</strain>
    </source>
</reference>
<dbReference type="AlphaFoldDB" id="A0A6J3M6I4"/>
<dbReference type="Proteomes" id="UP000504637">
    <property type="component" value="Unplaced"/>
</dbReference>
<dbReference type="GeneID" id="54364212"/>